<reference evidence="3 4" key="1">
    <citation type="submission" date="2022-01" db="EMBL/GenBank/DDBJ databases">
        <title>Paraglaciecola sp. G1-23.</title>
        <authorList>
            <person name="Jin M.S."/>
            <person name="Han D.M."/>
            <person name="Kim H.M."/>
            <person name="Jeon C.O."/>
        </authorList>
    </citation>
    <scope>NUCLEOTIDE SEQUENCE [LARGE SCALE GENOMIC DNA]</scope>
    <source>
        <strain evidence="3 4">G1-23</strain>
    </source>
</reference>
<dbReference type="Gene3D" id="1.25.40.10">
    <property type="entry name" value="Tetratricopeptide repeat domain"/>
    <property type="match status" value="2"/>
</dbReference>
<feature type="signal peptide" evidence="2">
    <location>
        <begin position="1"/>
        <end position="24"/>
    </location>
</feature>
<feature type="chain" id="PRO_5047134919" evidence="2">
    <location>
        <begin position="25"/>
        <end position="516"/>
    </location>
</feature>
<dbReference type="Pfam" id="PF08238">
    <property type="entry name" value="Sel1"/>
    <property type="match status" value="3"/>
</dbReference>
<evidence type="ECO:0000256" key="2">
    <source>
        <dbReference type="SAM" id="SignalP"/>
    </source>
</evidence>
<dbReference type="SMART" id="SM00671">
    <property type="entry name" value="SEL1"/>
    <property type="match status" value="3"/>
</dbReference>
<evidence type="ECO:0000256" key="1">
    <source>
        <dbReference type="ARBA" id="ARBA00022737"/>
    </source>
</evidence>
<comment type="caution">
    <text evidence="3">The sequence shown here is derived from an EMBL/GenBank/DDBJ whole genome shotgun (WGS) entry which is preliminary data.</text>
</comment>
<dbReference type="InterPro" id="IPR051726">
    <property type="entry name" value="Chitin_Synth_Reg"/>
</dbReference>
<evidence type="ECO:0000313" key="4">
    <source>
        <dbReference type="Proteomes" id="UP001521137"/>
    </source>
</evidence>
<keyword evidence="1" id="KW-0677">Repeat</keyword>
<keyword evidence="2" id="KW-0732">Signal</keyword>
<sequence length="516" mass="59288">MKFFARRKYTWLVLTSFICTQAFSVDVFKADKLFAEEKYQQAIQEYSQAAKIGSPHAFYQLGTIYHKGLAVPIDNISAYIWFSMASQYDFNDSAEAAQNIYALLTDSQKSRTKELLPAVAASFGKTQVTSQYFPVLNQDLLSEKITFGGDGELTVSYQDEDLILEEIHGSFEDDGFDTNDSFSGDETGAYEFSAGNQLSEMRPGDDLRYSIQLRPEFKFTRRTPFLIVDYDIGPDGSVRNATPVQKIGYSRTLEEKFVKNKFPAPNFQDSRVNFMNRSYIGSAAYARNKMDQKNEALFDKVRRLAKKLKVSEAKEDKYQYAMMLLTFKWLKQQEGEAEAKLKELAQLGDPRAQYELGAKLYREQTNIEQGIYWISESSKYGLAKAEYLLANILKHSPWVVNDEKKALFWYESAMRKVHLAATLKASELRMLAMDKSLHNFESANQYLASMTESQSNNPEYYFLLAIAEKNKANRDFGQVIDYVEKAIRLGQKLNWDVTYWRGLVQKWTTGKVYIVE</sequence>
<proteinExistence type="predicted"/>
<gene>
    <name evidence="3" type="ORF">L0668_02900</name>
</gene>
<protein>
    <submittedName>
        <fullName evidence="3">Sel1 repeat family protein</fullName>
    </submittedName>
</protein>
<name>A0ABS9D3Q7_9ALTE</name>
<dbReference type="PANTHER" id="PTHR46430">
    <property type="entry name" value="PROTEIN SKT5-RELATED"/>
    <property type="match status" value="1"/>
</dbReference>
<organism evidence="3 4">
    <name type="scientific">Paraglaciecola algarum</name>
    <dbReference type="NCBI Taxonomy" id="3050085"/>
    <lineage>
        <taxon>Bacteria</taxon>
        <taxon>Pseudomonadati</taxon>
        <taxon>Pseudomonadota</taxon>
        <taxon>Gammaproteobacteria</taxon>
        <taxon>Alteromonadales</taxon>
        <taxon>Alteromonadaceae</taxon>
        <taxon>Paraglaciecola</taxon>
    </lineage>
</organism>
<dbReference type="InterPro" id="IPR011990">
    <property type="entry name" value="TPR-like_helical_dom_sf"/>
</dbReference>
<evidence type="ECO:0000313" key="3">
    <source>
        <dbReference type="EMBL" id="MCF2947040.1"/>
    </source>
</evidence>
<dbReference type="PANTHER" id="PTHR46430:SF1">
    <property type="entry name" value="CHITIN SYNTHASE REGULATOR SKT5-RELATED"/>
    <property type="match status" value="1"/>
</dbReference>
<dbReference type="RefSeq" id="WP_235310552.1">
    <property type="nucleotide sequence ID" value="NZ_JAKGAS010000001.1"/>
</dbReference>
<keyword evidence="4" id="KW-1185">Reference proteome</keyword>
<accession>A0ABS9D3Q7</accession>
<dbReference type="EMBL" id="JAKGAS010000001">
    <property type="protein sequence ID" value="MCF2947040.1"/>
    <property type="molecule type" value="Genomic_DNA"/>
</dbReference>
<dbReference type="Proteomes" id="UP001521137">
    <property type="component" value="Unassembled WGS sequence"/>
</dbReference>
<dbReference type="InterPro" id="IPR006597">
    <property type="entry name" value="Sel1-like"/>
</dbReference>
<dbReference type="SUPFAM" id="SSF81901">
    <property type="entry name" value="HCP-like"/>
    <property type="match status" value="2"/>
</dbReference>